<evidence type="ECO:0000313" key="2">
    <source>
        <dbReference type="WBParaSite" id="Minc3s00053g02801"/>
    </source>
</evidence>
<dbReference type="WBParaSite" id="Minc3s00053g02801">
    <property type="protein sequence ID" value="Minc3s00053g02801"/>
    <property type="gene ID" value="Minc3s00053g02801"/>
</dbReference>
<dbReference type="Proteomes" id="UP000887563">
    <property type="component" value="Unplaced"/>
</dbReference>
<name>A0A914KN25_MELIC</name>
<evidence type="ECO:0000313" key="1">
    <source>
        <dbReference type="Proteomes" id="UP000887563"/>
    </source>
</evidence>
<organism evidence="1 2">
    <name type="scientific">Meloidogyne incognita</name>
    <name type="common">Southern root-knot nematode worm</name>
    <name type="synonym">Oxyuris incognita</name>
    <dbReference type="NCBI Taxonomy" id="6306"/>
    <lineage>
        <taxon>Eukaryota</taxon>
        <taxon>Metazoa</taxon>
        <taxon>Ecdysozoa</taxon>
        <taxon>Nematoda</taxon>
        <taxon>Chromadorea</taxon>
        <taxon>Rhabditida</taxon>
        <taxon>Tylenchina</taxon>
        <taxon>Tylenchomorpha</taxon>
        <taxon>Tylenchoidea</taxon>
        <taxon>Meloidogynidae</taxon>
        <taxon>Meloidogyninae</taxon>
        <taxon>Meloidogyne</taxon>
        <taxon>Meloidogyne incognita group</taxon>
    </lineage>
</organism>
<reference evidence="2" key="1">
    <citation type="submission" date="2022-11" db="UniProtKB">
        <authorList>
            <consortium name="WormBaseParasite"/>
        </authorList>
    </citation>
    <scope>IDENTIFICATION</scope>
</reference>
<dbReference type="AlphaFoldDB" id="A0A914KN25"/>
<protein>
    <submittedName>
        <fullName evidence="2">Uncharacterized protein</fullName>
    </submittedName>
</protein>
<accession>A0A914KN25</accession>
<keyword evidence="1" id="KW-1185">Reference proteome</keyword>
<proteinExistence type="predicted"/>
<sequence length="66" mass="7480">MNNNPINDQSQPLTIDILTNEQQQMLLERQQALCVAAAQTINFANINIDASAFRKFKLKNCFLVVN</sequence>